<organism evidence="6 7">
    <name type="scientific">Paenibacillus amylolyticus</name>
    <dbReference type="NCBI Taxonomy" id="1451"/>
    <lineage>
        <taxon>Bacteria</taxon>
        <taxon>Bacillati</taxon>
        <taxon>Bacillota</taxon>
        <taxon>Bacilli</taxon>
        <taxon>Bacillales</taxon>
        <taxon>Paenibacillaceae</taxon>
        <taxon>Paenibacillus</taxon>
    </lineage>
</organism>
<dbReference type="OrthoDB" id="9804286at2"/>
<keyword evidence="4" id="KW-0472">Membrane</keyword>
<evidence type="ECO:0000313" key="6">
    <source>
        <dbReference type="EMBL" id="OMF12922.1"/>
    </source>
</evidence>
<dbReference type="GO" id="GO:0005829">
    <property type="term" value="C:cytosol"/>
    <property type="evidence" value="ECO:0007669"/>
    <property type="project" value="TreeGrafter"/>
</dbReference>
<dbReference type="PANTHER" id="PTHR10953">
    <property type="entry name" value="UBIQUITIN-ACTIVATING ENZYME E1"/>
    <property type="match status" value="1"/>
</dbReference>
<name>A0A1R1BSS6_PAEAM</name>
<dbReference type="EMBL" id="MRTJ01000006">
    <property type="protein sequence ID" value="OMF12922.1"/>
    <property type="molecule type" value="Genomic_DNA"/>
</dbReference>
<feature type="domain" description="THIF-type NAD/FAD binding fold" evidence="5">
    <location>
        <begin position="15"/>
        <end position="246"/>
    </location>
</feature>
<keyword evidence="4" id="KW-1133">Transmembrane helix</keyword>
<feature type="transmembrane region" description="Helical" evidence="4">
    <location>
        <begin position="37"/>
        <end position="58"/>
    </location>
</feature>
<comment type="caution">
    <text evidence="6">The sequence shown here is derived from an EMBL/GenBank/DDBJ whole genome shotgun (WGS) entry which is preliminary data.</text>
</comment>
<dbReference type="InterPro" id="IPR000594">
    <property type="entry name" value="ThiF_NAD_FAD-bd"/>
</dbReference>
<dbReference type="RefSeq" id="WP_076332497.1">
    <property type="nucleotide sequence ID" value="NZ_MRTJ01000006.1"/>
</dbReference>
<gene>
    <name evidence="6" type="ORF">BK131_16925</name>
</gene>
<dbReference type="PANTHER" id="PTHR10953:SF102">
    <property type="entry name" value="ADENYLYLTRANSFERASE AND SULFURTRANSFERASE MOCS3"/>
    <property type="match status" value="1"/>
</dbReference>
<proteinExistence type="predicted"/>
<evidence type="ECO:0000259" key="5">
    <source>
        <dbReference type="Pfam" id="PF00899"/>
    </source>
</evidence>
<dbReference type="AlphaFoldDB" id="A0A1R1BSS6"/>
<accession>A0A1R1BSS6</accession>
<dbReference type="GO" id="GO:0008641">
    <property type="term" value="F:ubiquitin-like modifier activating enzyme activity"/>
    <property type="evidence" value="ECO:0007669"/>
    <property type="project" value="InterPro"/>
</dbReference>
<keyword evidence="3" id="KW-0067">ATP-binding</keyword>
<dbReference type="FunFam" id="3.40.50.720:FF:000033">
    <property type="entry name" value="Adenylyltransferase and sulfurtransferase MOCS3"/>
    <property type="match status" value="1"/>
</dbReference>
<evidence type="ECO:0000256" key="2">
    <source>
        <dbReference type="ARBA" id="ARBA00022741"/>
    </source>
</evidence>
<dbReference type="GO" id="GO:0004792">
    <property type="term" value="F:thiosulfate-cyanide sulfurtransferase activity"/>
    <property type="evidence" value="ECO:0007669"/>
    <property type="project" value="TreeGrafter"/>
</dbReference>
<dbReference type="Gene3D" id="3.40.50.720">
    <property type="entry name" value="NAD(P)-binding Rossmann-like Domain"/>
    <property type="match status" value="1"/>
</dbReference>
<protein>
    <submittedName>
        <fullName evidence="6">Adenylyltransferase</fullName>
    </submittedName>
</protein>
<dbReference type="Pfam" id="PF00899">
    <property type="entry name" value="ThiF"/>
    <property type="match status" value="1"/>
</dbReference>
<dbReference type="InterPro" id="IPR045886">
    <property type="entry name" value="ThiF/MoeB/HesA"/>
</dbReference>
<dbReference type="GO" id="GO:0016779">
    <property type="term" value="F:nucleotidyltransferase activity"/>
    <property type="evidence" value="ECO:0007669"/>
    <property type="project" value="UniProtKB-KW"/>
</dbReference>
<dbReference type="CDD" id="cd00757">
    <property type="entry name" value="ThiF_MoeB_HesA_family"/>
    <property type="match status" value="1"/>
</dbReference>
<keyword evidence="2" id="KW-0547">Nucleotide-binding</keyword>
<evidence type="ECO:0000256" key="4">
    <source>
        <dbReference type="SAM" id="Phobius"/>
    </source>
</evidence>
<dbReference type="GO" id="GO:0008146">
    <property type="term" value="F:sulfotransferase activity"/>
    <property type="evidence" value="ECO:0007669"/>
    <property type="project" value="TreeGrafter"/>
</dbReference>
<keyword evidence="6" id="KW-0548">Nucleotidyltransferase</keyword>
<sequence length="251" mass="28039">MTTINSLTEKEKLRYRRQLILPEIGEEGQKILKKSKVLVIGAGGIGSPLLLYLAAAGIGHIKVYDNDNVELTNLNRQVLHGYTNINQNKAESAKQTLSELNPNISIDISRDRLVRENALHIVSEFDIVVNAVDNLETRYMLNDICVEHGTPLIEGSIFHFEGQIMLIEPGKGPCYRCLYPESPVDVKKQEFGVIGMTPGLVGVLQATETIKYLLKIGEPLTNKLIYFDLLSTTIRKIDIKKNPDCPICSHK</sequence>
<evidence type="ECO:0000256" key="3">
    <source>
        <dbReference type="ARBA" id="ARBA00022840"/>
    </source>
</evidence>
<dbReference type="GO" id="GO:0005524">
    <property type="term" value="F:ATP binding"/>
    <property type="evidence" value="ECO:0007669"/>
    <property type="project" value="UniProtKB-KW"/>
</dbReference>
<evidence type="ECO:0000313" key="7">
    <source>
        <dbReference type="Proteomes" id="UP000187134"/>
    </source>
</evidence>
<dbReference type="Proteomes" id="UP000187134">
    <property type="component" value="Unassembled WGS sequence"/>
</dbReference>
<dbReference type="InterPro" id="IPR035985">
    <property type="entry name" value="Ubiquitin-activating_enz"/>
</dbReference>
<keyword evidence="4" id="KW-0812">Transmembrane</keyword>
<evidence type="ECO:0000256" key="1">
    <source>
        <dbReference type="ARBA" id="ARBA00022679"/>
    </source>
</evidence>
<keyword evidence="1 6" id="KW-0808">Transferase</keyword>
<dbReference type="SUPFAM" id="SSF69572">
    <property type="entry name" value="Activating enzymes of the ubiquitin-like proteins"/>
    <property type="match status" value="1"/>
</dbReference>
<reference evidence="6 7" key="1">
    <citation type="submission" date="2016-11" db="EMBL/GenBank/DDBJ databases">
        <title>Paenibacillus species isolates.</title>
        <authorList>
            <person name="Beno S.M."/>
        </authorList>
    </citation>
    <scope>NUCLEOTIDE SEQUENCE [LARGE SCALE GENOMIC DNA]</scope>
    <source>
        <strain evidence="6 7">FSL H8-0246</strain>
    </source>
</reference>